<proteinExistence type="predicted"/>
<dbReference type="RefSeq" id="WP_271433694.1">
    <property type="nucleotide sequence ID" value="NZ_JAQIOY010000008.1"/>
</dbReference>
<name>A0ABT4XWL5_9RHOB</name>
<dbReference type="InterPro" id="IPR016119">
    <property type="entry name" value="Br/Cl_peroxidase_C"/>
</dbReference>
<evidence type="ECO:0000256" key="1">
    <source>
        <dbReference type="SAM" id="MobiDB-lite"/>
    </source>
</evidence>
<accession>A0ABT4XWL5</accession>
<protein>
    <recommendedName>
        <fullName evidence="4">Bromoperoxidase</fullName>
    </recommendedName>
</protein>
<dbReference type="InterPro" id="IPR036938">
    <property type="entry name" value="PAP2/HPO_sf"/>
</dbReference>
<sequence length="497" mass="53694">MTKEAAKSQTGLRLVSDGGGPADYSSALPQMSTPEFSASEMAAEVAELFAMGLLRHVPMAELTNPHAEVSIDARTTFSLHEMLCELRSLSWNENSLSILSIPRVADHSPASACDPAHRRSIRWNSDGQLTLRTLFRGGIVQNGEAPTQVWEHRTPDQDVRGPLVPLTADAPMSDWVHWCAEHNGAGLRHPGDSGEATAVTLSSNAETVTKTPVTRPFFNMVFDALTRGTPVDPGLRDQDSRLSAWTGTRLFSLLAQAEVQGNALGRQRLLQADRLSRPAVMAARLSVQLSREEARRDNDPETLRLAAAELARCAPNLCHWASQANQVQRGPQRFETNLFLPLQDAEAMPPHPADLASSVVVAGAAATLLKAIFDTDARPQLQRPGLVSGDPALGRSCDAVAAQVALARTTLGTHFPAENHADLRYGEAIALNLLRDVLERDNTSASVTLRNFDGAQLRLDANPRGFGQGHCLLSIDGEAAPWPRDGRKRTANLTAVV</sequence>
<dbReference type="Gene3D" id="1.10.606.10">
    <property type="entry name" value="Vanadium-containing Chloroperoxidase, domain 2"/>
    <property type="match status" value="1"/>
</dbReference>
<dbReference type="SUPFAM" id="SSF48317">
    <property type="entry name" value="Acid phosphatase/Vanadium-dependent haloperoxidase"/>
    <property type="match status" value="1"/>
</dbReference>
<evidence type="ECO:0008006" key="4">
    <source>
        <dbReference type="Google" id="ProtNLM"/>
    </source>
</evidence>
<feature type="region of interest" description="Disordered" evidence="1">
    <location>
        <begin position="1"/>
        <end position="25"/>
    </location>
</feature>
<evidence type="ECO:0000313" key="3">
    <source>
        <dbReference type="Proteomes" id="UP001210720"/>
    </source>
</evidence>
<keyword evidence="3" id="KW-1185">Reference proteome</keyword>
<evidence type="ECO:0000313" key="2">
    <source>
        <dbReference type="EMBL" id="MDA7426341.1"/>
    </source>
</evidence>
<dbReference type="EMBL" id="JAQIOY010000008">
    <property type="protein sequence ID" value="MDA7426341.1"/>
    <property type="molecule type" value="Genomic_DNA"/>
</dbReference>
<gene>
    <name evidence="2" type="ORF">PFY00_16515</name>
</gene>
<organism evidence="2 3">
    <name type="scientific">Thalassococcus lentus</name>
    <dbReference type="NCBI Taxonomy" id="1210524"/>
    <lineage>
        <taxon>Bacteria</taxon>
        <taxon>Pseudomonadati</taxon>
        <taxon>Pseudomonadota</taxon>
        <taxon>Alphaproteobacteria</taxon>
        <taxon>Rhodobacterales</taxon>
        <taxon>Roseobacteraceae</taxon>
        <taxon>Thalassococcus</taxon>
    </lineage>
</organism>
<comment type="caution">
    <text evidence="2">The sequence shown here is derived from an EMBL/GenBank/DDBJ whole genome shotgun (WGS) entry which is preliminary data.</text>
</comment>
<dbReference type="Proteomes" id="UP001210720">
    <property type="component" value="Unassembled WGS sequence"/>
</dbReference>
<reference evidence="2 3" key="1">
    <citation type="submission" date="2023-01" db="EMBL/GenBank/DDBJ databases">
        <title>Thalassococcus onchidii sp. nov., isolated from a marine invertebrate from the South China Sea.</title>
        <authorList>
            <person name="Xu S."/>
            <person name="Liu Z."/>
            <person name="Xu Y."/>
        </authorList>
    </citation>
    <scope>NUCLEOTIDE SEQUENCE [LARGE SCALE GENOMIC DNA]</scope>
    <source>
        <strain evidence="2 3">KCTC 32084</strain>
    </source>
</reference>